<dbReference type="Proteomes" id="UP000249396">
    <property type="component" value="Unassembled WGS sequence"/>
</dbReference>
<dbReference type="InterPro" id="IPR029060">
    <property type="entry name" value="PIN-like_dom_sf"/>
</dbReference>
<evidence type="ECO:0008006" key="3">
    <source>
        <dbReference type="Google" id="ProtNLM"/>
    </source>
</evidence>
<sequence>MTTVVLTGLIKINRVCRSILETQAKLNIQEQVKNHDVELVWSFILTAENEANPDCDIRNKIADWMDLSANYVQYSHEIEIYAANLMEQNGVDAKDALHVACAVQADCIS</sequence>
<evidence type="ECO:0000313" key="2">
    <source>
        <dbReference type="Proteomes" id="UP000249396"/>
    </source>
</evidence>
<dbReference type="EMBL" id="QJPH01000268">
    <property type="protein sequence ID" value="PZN81515.1"/>
    <property type="molecule type" value="Genomic_DNA"/>
</dbReference>
<accession>A0A2W4RBQ3</accession>
<gene>
    <name evidence="1" type="ORF">DM484_08330</name>
</gene>
<dbReference type="AlphaFoldDB" id="A0A2W4RBQ3"/>
<reference evidence="1 2" key="1">
    <citation type="journal article" date="2018" name="Aquat. Microb. Ecol.">
        <title>Gammaproteobacterial methanotrophs dominate.</title>
        <authorList>
            <person name="Rissanen A.J."/>
            <person name="Saarenheimo J."/>
            <person name="Tiirola M."/>
            <person name="Peura S."/>
            <person name="Aalto S.L."/>
            <person name="Karvinen A."/>
            <person name="Nykanen H."/>
        </authorList>
    </citation>
    <scope>NUCLEOTIDE SEQUENCE [LARGE SCALE GENOMIC DNA]</scope>
    <source>
        <strain evidence="1">AMbin10</strain>
    </source>
</reference>
<organism evidence="1 2">
    <name type="scientific">Candidatus Methylumidiphilus alinenensis</name>
    <dbReference type="NCBI Taxonomy" id="2202197"/>
    <lineage>
        <taxon>Bacteria</taxon>
        <taxon>Pseudomonadati</taxon>
        <taxon>Pseudomonadota</taxon>
        <taxon>Gammaproteobacteria</taxon>
        <taxon>Methylococcales</taxon>
        <taxon>Candidatus Methylumidiphilus</taxon>
    </lineage>
</organism>
<name>A0A2W4RBQ3_9GAMM</name>
<protein>
    <recommendedName>
        <fullName evidence="3">PIN domain-containing protein</fullName>
    </recommendedName>
</protein>
<proteinExistence type="predicted"/>
<dbReference type="SUPFAM" id="SSF88723">
    <property type="entry name" value="PIN domain-like"/>
    <property type="match status" value="1"/>
</dbReference>
<comment type="caution">
    <text evidence="1">The sequence shown here is derived from an EMBL/GenBank/DDBJ whole genome shotgun (WGS) entry which is preliminary data.</text>
</comment>
<evidence type="ECO:0000313" key="1">
    <source>
        <dbReference type="EMBL" id="PZN81515.1"/>
    </source>
</evidence>